<evidence type="ECO:0000256" key="2">
    <source>
        <dbReference type="ARBA" id="ARBA00015736"/>
    </source>
</evidence>
<dbReference type="OMA" id="PYVCQRF"/>
<sequence>MGANSSSISELPENEYLKRLSGTESISENDPFWNQLLSFSFTTPTNSAELKLLEEATISVCKSLVENNPRTGNLGALIKVFLSRTKELKISAECQNHLFIWQAHNALFLICCLLKVFICQMPEEEMQLHFTYEEKSSVTFQADSEDLIEELLCCLIKLIIDIPLFLPYTSRLVKTLLYNFIRQEKRPPPGTHIFQQQSDGGGLLYGLASGVATGLWTVFTLGGVGSKPAPQQEQSSPLASQSLLLLLVLANLTDAPDSPNPYKQAIMSFKNTQDNTAFPSSNPHAFQINFNSLYTALCDQQKSDQATLLLYMLLHQNSNVRTYMLARTDMENLVVPILEILYHVEERNSHHVYMALIILLILTEDDGFNRSIHEVILKNITWYSERVLTEISLGSLLILVVIRTIQYNMTRTRDKYLHTNCLAALANMSAQFRSLHQYAAQRIISYTCRHLRRYVSVLDKLYFPHSHCSALQHCFSTLSDNGEELLSLTCSHILRSYASSLFSLLSKKHNKVLEQATQSLRGSLSSDDVPLPDYAQDLNVIEEVIRMMLEIINSCLTNSLHHNPNLVYALLYKRDLFEQFRTHPSFQDIMQNIDLVITFFSSRLQQAGAELSVERVLEIIKQGAVALPKDRLRKFPELKFKYVEEEQPEEFFIPYVWSLVYNSAVALYWNPQDIQLFTMDSG</sequence>
<dbReference type="GO" id="GO:0005794">
    <property type="term" value="C:Golgi apparatus"/>
    <property type="evidence" value="ECO:0000318"/>
    <property type="project" value="GO_Central"/>
</dbReference>
<dbReference type="AlphaFoldDB" id="A0A5F8HJW0"/>
<dbReference type="FunCoup" id="A0A5F8HJW0">
    <property type="interactions" value="2170"/>
</dbReference>
<evidence type="ECO:0000256" key="3">
    <source>
        <dbReference type="ARBA" id="ARBA00022707"/>
    </source>
</evidence>
<dbReference type="InterPro" id="IPR019142">
    <property type="entry name" value="Dymeclin"/>
</dbReference>
<evidence type="ECO:0000256" key="1">
    <source>
        <dbReference type="ARBA" id="ARBA00010603"/>
    </source>
</evidence>
<name>A0A5F8HJW0_MONDO</name>
<comment type="similarity">
    <text evidence="1">Belongs to the dymeclin family.</text>
</comment>
<dbReference type="GO" id="GO:0007030">
    <property type="term" value="P:Golgi organization"/>
    <property type="evidence" value="ECO:0000318"/>
    <property type="project" value="GO_Central"/>
</dbReference>
<keyword evidence="3" id="KW-0519">Myristate</keyword>
<dbReference type="STRING" id="13616.ENSMODP00000059786"/>
<reference evidence="5 6" key="1">
    <citation type="journal article" date="2007" name="Nature">
        <title>Genome of the marsupial Monodelphis domestica reveals innovation in non-coding sequences.</title>
        <authorList>
            <person name="Mikkelsen T.S."/>
            <person name="Wakefield M.J."/>
            <person name="Aken B."/>
            <person name="Amemiya C.T."/>
            <person name="Chang J.L."/>
            <person name="Duke S."/>
            <person name="Garber M."/>
            <person name="Gentles A.J."/>
            <person name="Goodstadt L."/>
            <person name="Heger A."/>
            <person name="Jurka J."/>
            <person name="Kamal M."/>
            <person name="Mauceli E."/>
            <person name="Searle S.M."/>
            <person name="Sharpe T."/>
            <person name="Baker M.L."/>
            <person name="Batzer M.A."/>
            <person name="Benos P.V."/>
            <person name="Belov K."/>
            <person name="Clamp M."/>
            <person name="Cook A."/>
            <person name="Cuff J."/>
            <person name="Das R."/>
            <person name="Davidow L."/>
            <person name="Deakin J.E."/>
            <person name="Fazzari M.J."/>
            <person name="Glass J.L."/>
            <person name="Grabherr M."/>
            <person name="Greally J.M."/>
            <person name="Gu W."/>
            <person name="Hore T.A."/>
            <person name="Huttley G.A."/>
            <person name="Kleber M."/>
            <person name="Jirtle R.L."/>
            <person name="Koina E."/>
            <person name="Lee J.T."/>
            <person name="Mahony S."/>
            <person name="Marra M.A."/>
            <person name="Miller R.D."/>
            <person name="Nicholls R.D."/>
            <person name="Oda M."/>
            <person name="Papenfuss A.T."/>
            <person name="Parra Z.E."/>
            <person name="Pollock D.D."/>
            <person name="Ray D.A."/>
            <person name="Schein J.E."/>
            <person name="Speed T.P."/>
            <person name="Thompson K."/>
            <person name="VandeBerg J.L."/>
            <person name="Wade C.M."/>
            <person name="Walker J.A."/>
            <person name="Waters P.D."/>
            <person name="Webber C."/>
            <person name="Weidman J.R."/>
            <person name="Xie X."/>
            <person name="Zody M.C."/>
            <person name="Baldwin J."/>
            <person name="Abdouelleil A."/>
            <person name="Abdulkadir J."/>
            <person name="Abebe A."/>
            <person name="Abera B."/>
            <person name="Abreu J."/>
            <person name="Acer S.C."/>
            <person name="Aftuck L."/>
            <person name="Alexander A."/>
            <person name="An P."/>
            <person name="Anderson E."/>
            <person name="Anderson S."/>
            <person name="Arachi H."/>
            <person name="Azer M."/>
            <person name="Bachantsang P."/>
            <person name="Barry A."/>
            <person name="Bayul T."/>
            <person name="Berlin A."/>
            <person name="Bessette D."/>
            <person name="Bloom T."/>
            <person name="Bloom T."/>
            <person name="Boguslavskiy L."/>
            <person name="Bonnet C."/>
            <person name="Boukhgalter B."/>
            <person name="Bourzgui I."/>
            <person name="Brown A."/>
            <person name="Cahill P."/>
            <person name="Channer S."/>
            <person name="Cheshatsang Y."/>
            <person name="Chuda L."/>
            <person name="Citroen M."/>
            <person name="Collymore A."/>
            <person name="Cooke P."/>
            <person name="Costello M."/>
            <person name="D'Aco K."/>
            <person name="Daza R."/>
            <person name="De Haan G."/>
            <person name="DeGray S."/>
            <person name="DeMaso C."/>
            <person name="Dhargay N."/>
            <person name="Dooley K."/>
            <person name="Dooley E."/>
            <person name="Doricent M."/>
            <person name="Dorje P."/>
            <person name="Dorjee K."/>
            <person name="Dupes A."/>
            <person name="Elong R."/>
            <person name="Falk J."/>
            <person name="Farina A."/>
            <person name="Faro S."/>
            <person name="Ferguson D."/>
            <person name="Fisher S."/>
            <person name="Foley C.D."/>
            <person name="Franke A."/>
            <person name="Friedrich D."/>
            <person name="Gadbois L."/>
            <person name="Gearin G."/>
            <person name="Gearin C.R."/>
            <person name="Giannoukos G."/>
            <person name="Goode T."/>
            <person name="Graham J."/>
            <person name="Grandbois E."/>
            <person name="Grewal S."/>
            <person name="Gyaltsen K."/>
            <person name="Hafez N."/>
            <person name="Hagos B."/>
            <person name="Hall J."/>
            <person name="Henson C."/>
            <person name="Hollinger A."/>
            <person name="Honan T."/>
            <person name="Huard M.D."/>
            <person name="Hughes L."/>
            <person name="Hurhula B."/>
            <person name="Husby M.E."/>
            <person name="Kamat A."/>
            <person name="Kanga B."/>
            <person name="Kashin S."/>
            <person name="Khazanovich D."/>
            <person name="Kisner P."/>
            <person name="Lance K."/>
            <person name="Lara M."/>
            <person name="Lee W."/>
            <person name="Lennon N."/>
            <person name="Letendre F."/>
            <person name="LeVine R."/>
            <person name="Lipovsky A."/>
            <person name="Liu X."/>
            <person name="Liu J."/>
            <person name="Liu S."/>
            <person name="Lokyitsang T."/>
            <person name="Lokyitsang Y."/>
            <person name="Lubonja R."/>
            <person name="Lui A."/>
            <person name="MacDonald P."/>
            <person name="Magnisalis V."/>
            <person name="Maru K."/>
            <person name="Matthews C."/>
            <person name="McCusker W."/>
            <person name="McDonough S."/>
            <person name="Mehta T."/>
            <person name="Meldrim J."/>
            <person name="Meneus L."/>
            <person name="Mihai O."/>
            <person name="Mihalev A."/>
            <person name="Mihova T."/>
            <person name="Mittelman R."/>
            <person name="Mlenga V."/>
            <person name="Montmayeur A."/>
            <person name="Mulrain L."/>
            <person name="Navidi A."/>
            <person name="Naylor J."/>
            <person name="Negash T."/>
            <person name="Nguyen T."/>
            <person name="Nguyen N."/>
            <person name="Nicol R."/>
            <person name="Norbu C."/>
            <person name="Norbu N."/>
            <person name="Novod N."/>
            <person name="O'Neill B."/>
            <person name="Osman S."/>
            <person name="Markiewicz E."/>
            <person name="Oyono O.L."/>
            <person name="Patti C."/>
            <person name="Phunkhang P."/>
            <person name="Pierre F."/>
            <person name="Priest M."/>
            <person name="Raghuraman S."/>
            <person name="Rege F."/>
            <person name="Reyes R."/>
            <person name="Rise C."/>
            <person name="Rogov P."/>
            <person name="Ross K."/>
            <person name="Ryan E."/>
            <person name="Settipalli S."/>
            <person name="Shea T."/>
            <person name="Sherpa N."/>
            <person name="Shi L."/>
            <person name="Shih D."/>
            <person name="Sparrow T."/>
            <person name="Spaulding J."/>
            <person name="Stalker J."/>
            <person name="Stange-Thomann N."/>
            <person name="Stavropoulos S."/>
            <person name="Stone C."/>
            <person name="Strader C."/>
            <person name="Tesfaye S."/>
            <person name="Thomson T."/>
            <person name="Thoulutsang Y."/>
            <person name="Thoulutsang D."/>
            <person name="Topham K."/>
            <person name="Topping I."/>
            <person name="Tsamla T."/>
            <person name="Vassiliev H."/>
            <person name="Vo A."/>
            <person name="Wangchuk T."/>
            <person name="Wangdi T."/>
            <person name="Weiand M."/>
            <person name="Wilkinson J."/>
            <person name="Wilson A."/>
            <person name="Yadav S."/>
            <person name="Young G."/>
            <person name="Yu Q."/>
            <person name="Zembek L."/>
            <person name="Zhong D."/>
            <person name="Zimmer A."/>
            <person name="Zwirko Z."/>
            <person name="Jaffe D.B."/>
            <person name="Alvarez P."/>
            <person name="Brockman W."/>
            <person name="Butler J."/>
            <person name="Chin C."/>
            <person name="Gnerre S."/>
            <person name="MacCallum I."/>
            <person name="Graves J.A."/>
            <person name="Ponting C.P."/>
            <person name="Breen M."/>
            <person name="Samollow P.B."/>
            <person name="Lander E.S."/>
            <person name="Lindblad-Toh K."/>
        </authorList>
    </citation>
    <scope>NUCLEOTIDE SEQUENCE [LARGE SCALE GENOMIC DNA]</scope>
</reference>
<evidence type="ECO:0000256" key="4">
    <source>
        <dbReference type="ARBA" id="ARBA00023288"/>
    </source>
</evidence>
<protein>
    <recommendedName>
        <fullName evidence="2">Dymeclin</fullName>
    </recommendedName>
</protein>
<keyword evidence="6" id="KW-1185">Reference proteome</keyword>
<reference evidence="5" key="2">
    <citation type="submission" date="2025-08" db="UniProtKB">
        <authorList>
            <consortium name="Ensembl"/>
        </authorList>
    </citation>
    <scope>IDENTIFICATION</scope>
</reference>
<gene>
    <name evidence="5" type="primary">DYM</name>
</gene>
<reference evidence="5" key="3">
    <citation type="submission" date="2025-09" db="UniProtKB">
        <authorList>
            <consortium name="Ensembl"/>
        </authorList>
    </citation>
    <scope>IDENTIFICATION</scope>
</reference>
<accession>A0A5F8HJW0</accession>
<evidence type="ECO:0000313" key="5">
    <source>
        <dbReference type="Ensembl" id="ENSMODP00000059786.1"/>
    </source>
</evidence>
<proteinExistence type="inferred from homology"/>
<evidence type="ECO:0000313" key="6">
    <source>
        <dbReference type="Proteomes" id="UP000002280"/>
    </source>
</evidence>
<organism evidence="5 6">
    <name type="scientific">Monodelphis domestica</name>
    <name type="common">Gray short-tailed opossum</name>
    <dbReference type="NCBI Taxonomy" id="13616"/>
    <lineage>
        <taxon>Eukaryota</taxon>
        <taxon>Metazoa</taxon>
        <taxon>Chordata</taxon>
        <taxon>Craniata</taxon>
        <taxon>Vertebrata</taxon>
        <taxon>Euteleostomi</taxon>
        <taxon>Mammalia</taxon>
        <taxon>Metatheria</taxon>
        <taxon>Didelphimorphia</taxon>
        <taxon>Didelphidae</taxon>
        <taxon>Monodelphis</taxon>
    </lineage>
</organism>
<keyword evidence="4" id="KW-0449">Lipoprotein</keyword>
<dbReference type="Pfam" id="PF09742">
    <property type="entry name" value="Dymeclin"/>
    <property type="match status" value="3"/>
</dbReference>
<dbReference type="Proteomes" id="UP000002280">
    <property type="component" value="Chromosome 3"/>
</dbReference>
<dbReference type="GeneTree" id="ENSGT00390000008772"/>
<dbReference type="Ensembl" id="ENSMODT00000083424.1">
    <property type="protein sequence ID" value="ENSMODP00000059786.1"/>
    <property type="gene ID" value="ENSMODG00000003506.4"/>
</dbReference>
<dbReference type="PANTHER" id="PTHR12895:SF9">
    <property type="entry name" value="DYMECLIN"/>
    <property type="match status" value="1"/>
</dbReference>
<dbReference type="InParanoid" id="A0A5F8HJW0"/>
<dbReference type="Bgee" id="ENSMODG00000003506">
    <property type="expression patterns" value="Expressed in spermatocyte and 19 other cell types or tissues"/>
</dbReference>
<dbReference type="PANTHER" id="PTHR12895">
    <property type="entry name" value="DYMECLIN"/>
    <property type="match status" value="1"/>
</dbReference>